<comment type="caution">
    <text evidence="2">The sequence shown here is derived from an EMBL/GenBank/DDBJ whole genome shotgun (WGS) entry which is preliminary data.</text>
</comment>
<gene>
    <name evidence="2" type="ORF">HPB52_004662</name>
</gene>
<organism evidence="2 3">
    <name type="scientific">Rhipicephalus sanguineus</name>
    <name type="common">Brown dog tick</name>
    <name type="synonym">Ixodes sanguineus</name>
    <dbReference type="NCBI Taxonomy" id="34632"/>
    <lineage>
        <taxon>Eukaryota</taxon>
        <taxon>Metazoa</taxon>
        <taxon>Ecdysozoa</taxon>
        <taxon>Arthropoda</taxon>
        <taxon>Chelicerata</taxon>
        <taxon>Arachnida</taxon>
        <taxon>Acari</taxon>
        <taxon>Parasitiformes</taxon>
        <taxon>Ixodida</taxon>
        <taxon>Ixodoidea</taxon>
        <taxon>Ixodidae</taxon>
        <taxon>Rhipicephalinae</taxon>
        <taxon>Rhipicephalus</taxon>
        <taxon>Rhipicephalus</taxon>
    </lineage>
</organism>
<evidence type="ECO:0000313" key="2">
    <source>
        <dbReference type="EMBL" id="KAH7975742.1"/>
    </source>
</evidence>
<dbReference type="Proteomes" id="UP000821837">
    <property type="component" value="Chromosome 10"/>
</dbReference>
<evidence type="ECO:0000313" key="3">
    <source>
        <dbReference type="Proteomes" id="UP000821837"/>
    </source>
</evidence>
<accession>A0A9D4QDE9</accession>
<feature type="compositionally biased region" description="Polar residues" evidence="1">
    <location>
        <begin position="284"/>
        <end position="305"/>
    </location>
</feature>
<dbReference type="EMBL" id="JABSTV010001246">
    <property type="protein sequence ID" value="KAH7975742.1"/>
    <property type="molecule type" value="Genomic_DNA"/>
</dbReference>
<reference evidence="2" key="2">
    <citation type="submission" date="2021-09" db="EMBL/GenBank/DDBJ databases">
        <authorList>
            <person name="Jia N."/>
            <person name="Wang J."/>
            <person name="Shi W."/>
            <person name="Du L."/>
            <person name="Sun Y."/>
            <person name="Zhan W."/>
            <person name="Jiang J."/>
            <person name="Wang Q."/>
            <person name="Zhang B."/>
            <person name="Ji P."/>
            <person name="Sakyi L.B."/>
            <person name="Cui X."/>
            <person name="Yuan T."/>
            <person name="Jiang B."/>
            <person name="Yang W."/>
            <person name="Lam T.T.-Y."/>
            <person name="Chang Q."/>
            <person name="Ding S."/>
            <person name="Wang X."/>
            <person name="Zhu J."/>
            <person name="Ruan X."/>
            <person name="Zhao L."/>
            <person name="Wei J."/>
            <person name="Que T."/>
            <person name="Du C."/>
            <person name="Cheng J."/>
            <person name="Dai P."/>
            <person name="Han X."/>
            <person name="Huang E."/>
            <person name="Gao Y."/>
            <person name="Liu J."/>
            <person name="Shao H."/>
            <person name="Ye R."/>
            <person name="Li L."/>
            <person name="Wei W."/>
            <person name="Wang X."/>
            <person name="Wang C."/>
            <person name="Huo Q."/>
            <person name="Li W."/>
            <person name="Guo W."/>
            <person name="Chen H."/>
            <person name="Chen S."/>
            <person name="Zhou L."/>
            <person name="Zhou L."/>
            <person name="Ni X."/>
            <person name="Tian J."/>
            <person name="Zhou Y."/>
            <person name="Sheng Y."/>
            <person name="Liu T."/>
            <person name="Pan Y."/>
            <person name="Xia L."/>
            <person name="Li J."/>
            <person name="Zhao F."/>
            <person name="Cao W."/>
        </authorList>
    </citation>
    <scope>NUCLEOTIDE SEQUENCE</scope>
    <source>
        <strain evidence="2">Rsan-2018</strain>
        <tissue evidence="2">Larvae</tissue>
    </source>
</reference>
<feature type="region of interest" description="Disordered" evidence="1">
    <location>
        <begin position="319"/>
        <end position="340"/>
    </location>
</feature>
<name>A0A9D4QDE9_RHISA</name>
<feature type="compositionally biased region" description="Low complexity" evidence="1">
    <location>
        <begin position="205"/>
        <end position="221"/>
    </location>
</feature>
<evidence type="ECO:0000256" key="1">
    <source>
        <dbReference type="SAM" id="MobiDB-lite"/>
    </source>
</evidence>
<keyword evidence="3" id="KW-1185">Reference proteome</keyword>
<feature type="compositionally biased region" description="Basic and acidic residues" evidence="1">
    <location>
        <begin position="246"/>
        <end position="256"/>
    </location>
</feature>
<sequence length="340" mass="36267">MPCSFTVPPEWEPAWSGRFPPDAFEYRGVRVRTVRVLGYPADASDSALLNGLAAYGKVLGMDYEHVPEFKTVLTGNRRVRFRDGANPFPNLLPVGSRIVQVRDDGAFFPGTTRLTARSHSASVCAEFGHARCEAGMQALWRRPCFVCLQAVQLKARRHLRRVPEGSPLPETEPVRAEAPGGGEQGTRPELAEASDPSAALPPPAASTDVPAAPADVPAVPAAEEDQGETMDAEPWRLVRGKRRRARSSDSSDERPAEAACGGPGGSEEGLPGVKRTAAADSDSESTQSTVKDSTEGETSLFSSSCPYCGLGTCDGDCSPLSDRVYSSTHEDSSSDEESSQ</sequence>
<dbReference type="AlphaFoldDB" id="A0A9D4QDE9"/>
<reference evidence="2" key="1">
    <citation type="journal article" date="2020" name="Cell">
        <title>Large-Scale Comparative Analyses of Tick Genomes Elucidate Their Genetic Diversity and Vector Capacities.</title>
        <authorList>
            <consortium name="Tick Genome and Microbiome Consortium (TIGMIC)"/>
            <person name="Jia N."/>
            <person name="Wang J."/>
            <person name="Shi W."/>
            <person name="Du L."/>
            <person name="Sun Y."/>
            <person name="Zhan W."/>
            <person name="Jiang J.F."/>
            <person name="Wang Q."/>
            <person name="Zhang B."/>
            <person name="Ji P."/>
            <person name="Bell-Sakyi L."/>
            <person name="Cui X.M."/>
            <person name="Yuan T.T."/>
            <person name="Jiang B.G."/>
            <person name="Yang W.F."/>
            <person name="Lam T.T."/>
            <person name="Chang Q.C."/>
            <person name="Ding S.J."/>
            <person name="Wang X.J."/>
            <person name="Zhu J.G."/>
            <person name="Ruan X.D."/>
            <person name="Zhao L."/>
            <person name="Wei J.T."/>
            <person name="Ye R.Z."/>
            <person name="Que T.C."/>
            <person name="Du C.H."/>
            <person name="Zhou Y.H."/>
            <person name="Cheng J.X."/>
            <person name="Dai P.F."/>
            <person name="Guo W.B."/>
            <person name="Han X.H."/>
            <person name="Huang E.J."/>
            <person name="Li L.F."/>
            <person name="Wei W."/>
            <person name="Gao Y.C."/>
            <person name="Liu J.Z."/>
            <person name="Shao H.Z."/>
            <person name="Wang X."/>
            <person name="Wang C.C."/>
            <person name="Yang T.C."/>
            <person name="Huo Q.B."/>
            <person name="Li W."/>
            <person name="Chen H.Y."/>
            <person name="Chen S.E."/>
            <person name="Zhou L.G."/>
            <person name="Ni X.B."/>
            <person name="Tian J.H."/>
            <person name="Sheng Y."/>
            <person name="Liu T."/>
            <person name="Pan Y.S."/>
            <person name="Xia L.Y."/>
            <person name="Li J."/>
            <person name="Zhao F."/>
            <person name="Cao W.C."/>
        </authorList>
    </citation>
    <scope>NUCLEOTIDE SEQUENCE</scope>
    <source>
        <strain evidence="2">Rsan-2018</strain>
    </source>
</reference>
<feature type="compositionally biased region" description="Acidic residues" evidence="1">
    <location>
        <begin position="222"/>
        <end position="231"/>
    </location>
</feature>
<feature type="region of interest" description="Disordered" evidence="1">
    <location>
        <begin position="162"/>
        <end position="307"/>
    </location>
</feature>
<proteinExistence type="predicted"/>
<protein>
    <submittedName>
        <fullName evidence="2">Uncharacterized protein</fullName>
    </submittedName>
</protein>